<dbReference type="Gene3D" id="3.40.33.10">
    <property type="entry name" value="CAP"/>
    <property type="match status" value="1"/>
</dbReference>
<evidence type="ECO:0000313" key="4">
    <source>
        <dbReference type="EMBL" id="TFE03008.1"/>
    </source>
</evidence>
<feature type="chain" id="PRO_5038555391" description="SCP domain-containing protein" evidence="2">
    <location>
        <begin position="21"/>
        <end position="272"/>
    </location>
</feature>
<organism evidence="4 5">
    <name type="scientific">Jeotgalibacillus salarius</name>
    <dbReference type="NCBI Taxonomy" id="546023"/>
    <lineage>
        <taxon>Bacteria</taxon>
        <taxon>Bacillati</taxon>
        <taxon>Bacillota</taxon>
        <taxon>Bacilli</taxon>
        <taxon>Bacillales</taxon>
        <taxon>Caryophanaceae</taxon>
        <taxon>Jeotgalibacillus</taxon>
    </lineage>
</organism>
<evidence type="ECO:0000256" key="1">
    <source>
        <dbReference type="SAM" id="MobiDB-lite"/>
    </source>
</evidence>
<dbReference type="InterPro" id="IPR014258">
    <property type="entry name" value="CAP_domain_YkwD-like"/>
</dbReference>
<dbReference type="AlphaFoldDB" id="A0A4Y8LJA2"/>
<dbReference type="NCBIfam" id="TIGR02909">
    <property type="entry name" value="spore_YkwD"/>
    <property type="match status" value="1"/>
</dbReference>
<feature type="compositionally biased region" description="Acidic residues" evidence="1">
    <location>
        <begin position="115"/>
        <end position="130"/>
    </location>
</feature>
<dbReference type="PANTHER" id="PTHR31157:SF1">
    <property type="entry name" value="SCP DOMAIN-CONTAINING PROTEIN"/>
    <property type="match status" value="1"/>
</dbReference>
<dbReference type="OrthoDB" id="9783944at2"/>
<comment type="caution">
    <text evidence="4">The sequence shown here is derived from an EMBL/GenBank/DDBJ whole genome shotgun (WGS) entry which is preliminary data.</text>
</comment>
<protein>
    <recommendedName>
        <fullName evidence="3">SCP domain-containing protein</fullName>
    </recommendedName>
</protein>
<sequence length="272" mass="30287">MFGKVLVSAAIIFSLFQVPAGTASAHWEKFSYYDFFEDFMKQHNIKVQDQKIYIYHNGEVLKQEEAAPVETSPEVTPKESDDSVKVPEKESTPAEAPEAEEVTPVEPSPEATTPDSEEVNVPEQTEEENTQADTAVEETGTPAVQQELGNFEAQVVELTNQERSKYGLPALKADVDLSAVAEEKSADMARNQYFSHTSPTYGSPFDMMKSYGIDYRSAGENIAMGQRTPEQVVQAWMDSEGHRQNILSTSYTHIGVGHVENGNYWTQMFIGK</sequence>
<feature type="compositionally biased region" description="Low complexity" evidence="1">
    <location>
        <begin position="104"/>
        <end position="114"/>
    </location>
</feature>
<dbReference type="Pfam" id="PF00188">
    <property type="entry name" value="CAP"/>
    <property type="match status" value="1"/>
</dbReference>
<dbReference type="SUPFAM" id="SSF55797">
    <property type="entry name" value="PR-1-like"/>
    <property type="match status" value="1"/>
</dbReference>
<dbReference type="PANTHER" id="PTHR31157">
    <property type="entry name" value="SCP DOMAIN-CONTAINING PROTEIN"/>
    <property type="match status" value="1"/>
</dbReference>
<feature type="region of interest" description="Disordered" evidence="1">
    <location>
        <begin position="64"/>
        <end position="138"/>
    </location>
</feature>
<evidence type="ECO:0000256" key="2">
    <source>
        <dbReference type="SAM" id="SignalP"/>
    </source>
</evidence>
<keyword evidence="2" id="KW-0732">Signal</keyword>
<accession>A0A4Y8LJA2</accession>
<gene>
    <name evidence="4" type="ORF">E2626_04135</name>
</gene>
<dbReference type="InterPro" id="IPR014044">
    <property type="entry name" value="CAP_dom"/>
</dbReference>
<dbReference type="EMBL" id="SORX01000002">
    <property type="protein sequence ID" value="TFE03008.1"/>
    <property type="molecule type" value="Genomic_DNA"/>
</dbReference>
<feature type="domain" description="SCP" evidence="3">
    <location>
        <begin position="157"/>
        <end position="269"/>
    </location>
</feature>
<evidence type="ECO:0000313" key="5">
    <source>
        <dbReference type="Proteomes" id="UP000297776"/>
    </source>
</evidence>
<evidence type="ECO:0000259" key="3">
    <source>
        <dbReference type="Pfam" id="PF00188"/>
    </source>
</evidence>
<dbReference type="RefSeq" id="WP_134379971.1">
    <property type="nucleotide sequence ID" value="NZ_SORX01000002.1"/>
</dbReference>
<keyword evidence="5" id="KW-1185">Reference proteome</keyword>
<dbReference type="CDD" id="cd05379">
    <property type="entry name" value="CAP_bacterial"/>
    <property type="match status" value="1"/>
</dbReference>
<proteinExistence type="predicted"/>
<dbReference type="Proteomes" id="UP000297776">
    <property type="component" value="Unassembled WGS sequence"/>
</dbReference>
<dbReference type="InterPro" id="IPR035940">
    <property type="entry name" value="CAP_sf"/>
</dbReference>
<feature type="signal peptide" evidence="2">
    <location>
        <begin position="1"/>
        <end position="20"/>
    </location>
</feature>
<feature type="compositionally biased region" description="Basic and acidic residues" evidence="1">
    <location>
        <begin position="76"/>
        <end position="92"/>
    </location>
</feature>
<name>A0A4Y8LJA2_9BACL</name>
<reference evidence="4 5" key="1">
    <citation type="submission" date="2019-03" db="EMBL/GenBank/DDBJ databases">
        <authorList>
            <person name="Yang Y."/>
        </authorList>
    </citation>
    <scope>NUCLEOTIDE SEQUENCE [LARGE SCALE GENOMIC DNA]</scope>
    <source>
        <strain evidence="4 5">ASL-1</strain>
    </source>
</reference>